<accession>A0A545TRL3</accession>
<dbReference type="NCBIfam" id="TIGR03188">
    <property type="entry name" value="histidine_hisI"/>
    <property type="match status" value="1"/>
</dbReference>
<dbReference type="GO" id="GO:0005737">
    <property type="term" value="C:cytoplasm"/>
    <property type="evidence" value="ECO:0007669"/>
    <property type="project" value="UniProtKB-SubCell"/>
</dbReference>
<dbReference type="EC" id="3.6.1.31" evidence="9"/>
<dbReference type="CDD" id="cd11534">
    <property type="entry name" value="NTP-PPase_HisIE_like"/>
    <property type="match status" value="1"/>
</dbReference>
<keyword evidence="11" id="KW-1185">Reference proteome</keyword>
<dbReference type="RefSeq" id="WP_142897037.1">
    <property type="nucleotide sequence ID" value="NZ_ML660055.1"/>
</dbReference>
<evidence type="ECO:0000256" key="4">
    <source>
        <dbReference type="ARBA" id="ARBA00022605"/>
    </source>
</evidence>
<gene>
    <name evidence="9" type="primary">hisE</name>
    <name evidence="10" type="ORF">FKG95_14290</name>
</gene>
<dbReference type="SUPFAM" id="SSF101386">
    <property type="entry name" value="all-alpha NTP pyrophosphatases"/>
    <property type="match status" value="1"/>
</dbReference>
<evidence type="ECO:0000256" key="2">
    <source>
        <dbReference type="ARBA" id="ARBA00005204"/>
    </source>
</evidence>
<evidence type="ECO:0000313" key="10">
    <source>
        <dbReference type="EMBL" id="TQV79856.1"/>
    </source>
</evidence>
<protein>
    <recommendedName>
        <fullName evidence="9">Phosphoribosyl-ATP pyrophosphatase</fullName>
        <shortName evidence="9">PRA-PH</shortName>
        <ecNumber evidence="9">3.6.1.31</ecNumber>
    </recommendedName>
</protein>
<dbReference type="PANTHER" id="PTHR42945">
    <property type="entry name" value="HISTIDINE BIOSYNTHESIS BIFUNCTIONAL PROTEIN"/>
    <property type="match status" value="1"/>
</dbReference>
<dbReference type="GO" id="GO:0004636">
    <property type="term" value="F:phosphoribosyl-ATP diphosphatase activity"/>
    <property type="evidence" value="ECO:0007669"/>
    <property type="project" value="UniProtKB-UniRule"/>
</dbReference>
<evidence type="ECO:0000256" key="8">
    <source>
        <dbReference type="ARBA" id="ARBA00023102"/>
    </source>
</evidence>
<evidence type="ECO:0000313" key="11">
    <source>
        <dbReference type="Proteomes" id="UP000315252"/>
    </source>
</evidence>
<evidence type="ECO:0000256" key="3">
    <source>
        <dbReference type="ARBA" id="ARBA00009392"/>
    </source>
</evidence>
<evidence type="ECO:0000256" key="6">
    <source>
        <dbReference type="ARBA" id="ARBA00022801"/>
    </source>
</evidence>
<dbReference type="GO" id="GO:0000105">
    <property type="term" value="P:L-histidine biosynthetic process"/>
    <property type="evidence" value="ECO:0007669"/>
    <property type="project" value="UniProtKB-UniRule"/>
</dbReference>
<dbReference type="NCBIfam" id="NF001613">
    <property type="entry name" value="PRK00400.1-5"/>
    <property type="match status" value="1"/>
</dbReference>
<dbReference type="PANTHER" id="PTHR42945:SF1">
    <property type="entry name" value="HISTIDINE BIOSYNTHESIS BIFUNCTIONAL PROTEIN HIS7"/>
    <property type="match status" value="1"/>
</dbReference>
<dbReference type="NCBIfam" id="NF001611">
    <property type="entry name" value="PRK00400.1-3"/>
    <property type="match status" value="1"/>
</dbReference>
<evidence type="ECO:0000256" key="9">
    <source>
        <dbReference type="HAMAP-Rule" id="MF_01020"/>
    </source>
</evidence>
<dbReference type="EMBL" id="VHSH01000004">
    <property type="protein sequence ID" value="TQV79856.1"/>
    <property type="molecule type" value="Genomic_DNA"/>
</dbReference>
<evidence type="ECO:0000256" key="1">
    <source>
        <dbReference type="ARBA" id="ARBA00001460"/>
    </source>
</evidence>
<comment type="similarity">
    <text evidence="3 9">Belongs to the PRA-PH family.</text>
</comment>
<keyword evidence="8 9" id="KW-0368">Histidine biosynthesis</keyword>
<keyword evidence="6 9" id="KW-0378">Hydrolase</keyword>
<dbReference type="UniPathway" id="UPA00031">
    <property type="reaction ID" value="UER00007"/>
</dbReference>
<dbReference type="HAMAP" id="MF_01020">
    <property type="entry name" value="HisE"/>
    <property type="match status" value="1"/>
</dbReference>
<reference evidence="10 11" key="1">
    <citation type="submission" date="2019-06" db="EMBL/GenBank/DDBJ databases">
        <title>Whole genome sequence for Rhodospirillaceae sp. R148.</title>
        <authorList>
            <person name="Wang G."/>
        </authorList>
    </citation>
    <scope>NUCLEOTIDE SEQUENCE [LARGE SCALE GENOMIC DNA]</scope>
    <source>
        <strain evidence="10 11">R148</strain>
    </source>
</reference>
<dbReference type="GO" id="GO:0005524">
    <property type="term" value="F:ATP binding"/>
    <property type="evidence" value="ECO:0007669"/>
    <property type="project" value="UniProtKB-KW"/>
</dbReference>
<comment type="pathway">
    <text evidence="2 9">Amino-acid biosynthesis; L-histidine biosynthesis; L-histidine from 5-phospho-alpha-D-ribose 1-diphosphate: step 2/9.</text>
</comment>
<dbReference type="InterPro" id="IPR008179">
    <property type="entry name" value="HisE"/>
</dbReference>
<keyword evidence="5 9" id="KW-0547">Nucleotide-binding</keyword>
<organism evidence="10 11">
    <name type="scientific">Denitrobaculum tricleocarpae</name>
    <dbReference type="NCBI Taxonomy" id="2591009"/>
    <lineage>
        <taxon>Bacteria</taxon>
        <taxon>Pseudomonadati</taxon>
        <taxon>Pseudomonadota</taxon>
        <taxon>Alphaproteobacteria</taxon>
        <taxon>Rhodospirillales</taxon>
        <taxon>Rhodospirillaceae</taxon>
        <taxon>Denitrobaculum</taxon>
    </lineage>
</organism>
<keyword evidence="7 9" id="KW-0067">ATP-binding</keyword>
<keyword evidence="4 9" id="KW-0028">Amino-acid biosynthesis</keyword>
<dbReference type="InterPro" id="IPR021130">
    <property type="entry name" value="PRib-ATP_PPHydrolase-like"/>
</dbReference>
<evidence type="ECO:0000256" key="7">
    <source>
        <dbReference type="ARBA" id="ARBA00022840"/>
    </source>
</evidence>
<keyword evidence="9" id="KW-0963">Cytoplasm</keyword>
<comment type="catalytic activity">
    <reaction evidence="1 9">
        <text>1-(5-phospho-beta-D-ribosyl)-ATP + H2O = 1-(5-phospho-beta-D-ribosyl)-5'-AMP + diphosphate + H(+)</text>
        <dbReference type="Rhea" id="RHEA:22828"/>
        <dbReference type="ChEBI" id="CHEBI:15377"/>
        <dbReference type="ChEBI" id="CHEBI:15378"/>
        <dbReference type="ChEBI" id="CHEBI:33019"/>
        <dbReference type="ChEBI" id="CHEBI:59457"/>
        <dbReference type="ChEBI" id="CHEBI:73183"/>
        <dbReference type="EC" id="3.6.1.31"/>
    </reaction>
</comment>
<dbReference type="AlphaFoldDB" id="A0A545TRL3"/>
<dbReference type="Gene3D" id="1.10.287.1080">
    <property type="entry name" value="MazG-like"/>
    <property type="match status" value="1"/>
</dbReference>
<dbReference type="Pfam" id="PF01503">
    <property type="entry name" value="PRA-PH"/>
    <property type="match status" value="1"/>
</dbReference>
<name>A0A545TRL3_9PROT</name>
<sequence length="115" mass="12638">MTDLELDGRVLDHLFEVIESRRDDDPETSHTAKLFNKGVLKIAQKVGEEATETVIEGVAGSREQLADESADLLYHLLVLWASRGLTPNDIWRQLEGRKGISGIAEKAARGVALEG</sequence>
<comment type="subcellular location">
    <subcellularLocation>
        <location evidence="9">Cytoplasm</location>
    </subcellularLocation>
</comment>
<dbReference type="Proteomes" id="UP000315252">
    <property type="component" value="Unassembled WGS sequence"/>
</dbReference>
<evidence type="ECO:0000256" key="5">
    <source>
        <dbReference type="ARBA" id="ARBA00022741"/>
    </source>
</evidence>
<comment type="caution">
    <text evidence="10">The sequence shown here is derived from an EMBL/GenBank/DDBJ whole genome shotgun (WGS) entry which is preliminary data.</text>
</comment>
<dbReference type="OrthoDB" id="9814738at2"/>
<proteinExistence type="inferred from homology"/>